<dbReference type="Proteomes" id="UP001346869">
    <property type="component" value="Unassembled WGS sequence"/>
</dbReference>
<keyword evidence="7 8" id="KW-1015">Disulfide bond</keyword>
<protein>
    <recommendedName>
        <fullName evidence="10">Somatostatin/Cortistatin C-terminal domain-containing protein</fullName>
    </recommendedName>
</protein>
<reference evidence="11 12" key="1">
    <citation type="journal article" date="2023" name="Genes (Basel)">
        <title>Chromosome-Level Genome Assembly and Circadian Gene Repertoire of the Patagonia Blennie Eleginops maclovinus-The Closest Ancestral Proxy of Antarctic Cryonotothenioids.</title>
        <authorList>
            <person name="Cheng C.C."/>
            <person name="Rivera-Colon A.G."/>
            <person name="Minhas B.F."/>
            <person name="Wilson L."/>
            <person name="Rayamajhi N."/>
            <person name="Vargas-Chacoff L."/>
            <person name="Catchen J.M."/>
        </authorList>
    </citation>
    <scope>NUCLEOTIDE SEQUENCE [LARGE SCALE GENOMIC DNA]</scope>
    <source>
        <strain evidence="11">JMC-PN-2008</strain>
    </source>
</reference>
<evidence type="ECO:0000313" key="12">
    <source>
        <dbReference type="Proteomes" id="UP001346869"/>
    </source>
</evidence>
<organism evidence="11 12">
    <name type="scientific">Eleginops maclovinus</name>
    <name type="common">Patagonian blennie</name>
    <name type="synonym">Eleginus maclovinus</name>
    <dbReference type="NCBI Taxonomy" id="56733"/>
    <lineage>
        <taxon>Eukaryota</taxon>
        <taxon>Metazoa</taxon>
        <taxon>Chordata</taxon>
        <taxon>Craniata</taxon>
        <taxon>Vertebrata</taxon>
        <taxon>Euteleostomi</taxon>
        <taxon>Actinopterygii</taxon>
        <taxon>Neopterygii</taxon>
        <taxon>Teleostei</taxon>
        <taxon>Neoteleostei</taxon>
        <taxon>Acanthomorphata</taxon>
        <taxon>Eupercaria</taxon>
        <taxon>Perciformes</taxon>
        <taxon>Notothenioidei</taxon>
        <taxon>Eleginopidae</taxon>
        <taxon>Eleginops</taxon>
    </lineage>
</organism>
<dbReference type="InterPro" id="IPR018142">
    <property type="entry name" value="Somatostatin/Cortistatin_C"/>
</dbReference>
<keyword evidence="6" id="KW-0372">Hormone</keyword>
<keyword evidence="5" id="KW-0165">Cleavage on pair of basic residues</keyword>
<dbReference type="InterPro" id="IPR004250">
    <property type="entry name" value="Somatostatin"/>
</dbReference>
<feature type="domain" description="Somatostatin/Cortistatin C-terminal" evidence="10">
    <location>
        <begin position="98"/>
        <end position="115"/>
    </location>
</feature>
<keyword evidence="12" id="KW-1185">Reference proteome</keyword>
<comment type="similarity">
    <text evidence="3">Belongs to the somatostatin family.</text>
</comment>
<sequence length="115" mass="12537">MMKMASSSSSHLLLLLSLSASLCCCSAAQRDSKLLLLHRSPLKQELSRASLAELLLSDLLQENEALEEDGFPAAAGEPENVRVDLERDAAAGPLLSPRERKAGCKNFFWKTFTSC</sequence>
<keyword evidence="9" id="KW-0732">Signal</keyword>
<name>A0AAN8AQ50_ELEMC</name>
<feature type="chain" id="PRO_5042914022" description="Somatostatin/Cortistatin C-terminal domain-containing protein" evidence="9">
    <location>
        <begin position="28"/>
        <end position="115"/>
    </location>
</feature>
<evidence type="ECO:0000259" key="10">
    <source>
        <dbReference type="Pfam" id="PF03002"/>
    </source>
</evidence>
<keyword evidence="4" id="KW-0964">Secreted</keyword>
<proteinExistence type="inferred from homology"/>
<dbReference type="GO" id="GO:0005179">
    <property type="term" value="F:hormone activity"/>
    <property type="evidence" value="ECO:0007669"/>
    <property type="project" value="UniProtKB-KW"/>
</dbReference>
<evidence type="ECO:0000256" key="5">
    <source>
        <dbReference type="ARBA" id="ARBA00022685"/>
    </source>
</evidence>
<dbReference type="GO" id="GO:0030334">
    <property type="term" value="P:regulation of cell migration"/>
    <property type="evidence" value="ECO:0007669"/>
    <property type="project" value="TreeGrafter"/>
</dbReference>
<dbReference type="PANTHER" id="PTHR10558:SF2">
    <property type="entry name" value="SOMATOSTATIN"/>
    <property type="match status" value="1"/>
</dbReference>
<accession>A0AAN8AQ50</accession>
<dbReference type="AlphaFoldDB" id="A0AAN8AQ50"/>
<reference evidence="11 12" key="2">
    <citation type="journal article" date="2023" name="Mol. Biol. Evol.">
        <title>Genomics of Secondarily Temperate Adaptation in the Only Non-Antarctic Icefish.</title>
        <authorList>
            <person name="Rivera-Colon A.G."/>
            <person name="Rayamajhi N."/>
            <person name="Minhas B.F."/>
            <person name="Madrigal G."/>
            <person name="Bilyk K.T."/>
            <person name="Yoon V."/>
            <person name="Hune M."/>
            <person name="Gregory S."/>
            <person name="Cheng C.H.C."/>
            <person name="Catchen J.M."/>
        </authorList>
    </citation>
    <scope>NUCLEOTIDE SEQUENCE [LARGE SCALE GENOMIC DNA]</scope>
    <source>
        <strain evidence="11">JMC-PN-2008</strain>
    </source>
</reference>
<evidence type="ECO:0000256" key="2">
    <source>
        <dbReference type="ARBA" id="ARBA00004613"/>
    </source>
</evidence>
<evidence type="ECO:0000256" key="8">
    <source>
        <dbReference type="PIRSR" id="PIRSR001814-1"/>
    </source>
</evidence>
<evidence type="ECO:0000256" key="9">
    <source>
        <dbReference type="SAM" id="SignalP"/>
    </source>
</evidence>
<dbReference type="PANTHER" id="PTHR10558">
    <property type="entry name" value="SOMATOSTATIN"/>
    <property type="match status" value="1"/>
</dbReference>
<evidence type="ECO:0000256" key="4">
    <source>
        <dbReference type="ARBA" id="ARBA00022525"/>
    </source>
</evidence>
<evidence type="ECO:0000256" key="6">
    <source>
        <dbReference type="ARBA" id="ARBA00022702"/>
    </source>
</evidence>
<feature type="disulfide bond" evidence="8">
    <location>
        <begin position="104"/>
        <end position="115"/>
    </location>
</feature>
<evidence type="ECO:0000256" key="1">
    <source>
        <dbReference type="ARBA" id="ARBA00003524"/>
    </source>
</evidence>
<comment type="caution">
    <text evidence="11">The sequence shown here is derived from an EMBL/GenBank/DDBJ whole genome shotgun (WGS) entry which is preliminary data.</text>
</comment>
<evidence type="ECO:0000313" key="11">
    <source>
        <dbReference type="EMBL" id="KAK5868168.1"/>
    </source>
</evidence>
<comment type="function">
    <text evidence="1">Somatostatin inhibits the release of somatotropin.</text>
</comment>
<dbReference type="Pfam" id="PF03002">
    <property type="entry name" value="Somatostatin"/>
    <property type="match status" value="1"/>
</dbReference>
<gene>
    <name evidence="11" type="ORF">PBY51_009206</name>
</gene>
<dbReference type="EMBL" id="JAUZQC010000007">
    <property type="protein sequence ID" value="KAK5868168.1"/>
    <property type="molecule type" value="Genomic_DNA"/>
</dbReference>
<feature type="signal peptide" evidence="9">
    <location>
        <begin position="1"/>
        <end position="27"/>
    </location>
</feature>
<dbReference type="PIRSF" id="PIRSF001814">
    <property type="entry name" value="Somatostatin"/>
    <property type="match status" value="1"/>
</dbReference>
<evidence type="ECO:0000256" key="7">
    <source>
        <dbReference type="ARBA" id="ARBA00023157"/>
    </source>
</evidence>
<comment type="subcellular location">
    <subcellularLocation>
        <location evidence="2">Secreted</location>
    </subcellularLocation>
</comment>
<dbReference type="GO" id="GO:0005615">
    <property type="term" value="C:extracellular space"/>
    <property type="evidence" value="ECO:0007669"/>
    <property type="project" value="TreeGrafter"/>
</dbReference>
<evidence type="ECO:0000256" key="3">
    <source>
        <dbReference type="ARBA" id="ARBA00008327"/>
    </source>
</evidence>